<evidence type="ECO:0000259" key="5">
    <source>
        <dbReference type="PROSITE" id="PS50018"/>
    </source>
</evidence>
<dbReference type="InterPro" id="IPR008936">
    <property type="entry name" value="Rho_GTPase_activation_prot"/>
</dbReference>
<dbReference type="PROSITE" id="PS50002">
    <property type="entry name" value="SH3"/>
    <property type="match status" value="2"/>
</dbReference>
<dbReference type="PROSITE" id="PS50018">
    <property type="entry name" value="RAS_GTPASE_ACTIV_2"/>
    <property type="match status" value="1"/>
</dbReference>
<dbReference type="Proteomes" id="UP001149090">
    <property type="component" value="Unassembled WGS sequence"/>
</dbReference>
<dbReference type="SUPFAM" id="SSF48350">
    <property type="entry name" value="GTPase activation domain, GAP"/>
    <property type="match status" value="1"/>
</dbReference>
<dbReference type="OrthoDB" id="5572587at2759"/>
<dbReference type="SMART" id="SM00326">
    <property type="entry name" value="SH3"/>
    <property type="match status" value="2"/>
</dbReference>
<dbReference type="PANTHER" id="PTHR10194">
    <property type="entry name" value="RAS GTPASE-ACTIVATING PROTEINS"/>
    <property type="match status" value="1"/>
</dbReference>
<keyword evidence="1 3" id="KW-0728">SH3 domain</keyword>
<dbReference type="AlphaFoldDB" id="A0A9Q0L6B3"/>
<dbReference type="InterPro" id="IPR036028">
    <property type="entry name" value="SH3-like_dom_sf"/>
</dbReference>
<dbReference type="Gene3D" id="1.10.506.10">
    <property type="entry name" value="GTPase Activation - p120gap, domain 1"/>
    <property type="match status" value="1"/>
</dbReference>
<comment type="caution">
    <text evidence="6">The sequence shown here is derived from an EMBL/GenBank/DDBJ whole genome shotgun (WGS) entry which is preliminary data.</text>
</comment>
<accession>A0A9Q0L6B3</accession>
<dbReference type="GO" id="GO:0005096">
    <property type="term" value="F:GTPase activator activity"/>
    <property type="evidence" value="ECO:0007669"/>
    <property type="project" value="UniProtKB-KW"/>
</dbReference>
<evidence type="ECO:0000256" key="3">
    <source>
        <dbReference type="PROSITE-ProRule" id="PRU00192"/>
    </source>
</evidence>
<dbReference type="CDD" id="cd00174">
    <property type="entry name" value="SH3"/>
    <property type="match status" value="1"/>
</dbReference>
<feature type="domain" description="SH3" evidence="4">
    <location>
        <begin position="1"/>
        <end position="59"/>
    </location>
</feature>
<proteinExistence type="predicted"/>
<dbReference type="Pfam" id="PF00616">
    <property type="entry name" value="RasGAP"/>
    <property type="match status" value="1"/>
</dbReference>
<evidence type="ECO:0000313" key="6">
    <source>
        <dbReference type="EMBL" id="KAJ5067056.1"/>
    </source>
</evidence>
<evidence type="ECO:0000256" key="2">
    <source>
        <dbReference type="ARBA" id="ARBA00022468"/>
    </source>
</evidence>
<feature type="domain" description="Ras-GAP" evidence="5">
    <location>
        <begin position="175"/>
        <end position="352"/>
    </location>
</feature>
<evidence type="ECO:0000256" key="1">
    <source>
        <dbReference type="ARBA" id="ARBA00022443"/>
    </source>
</evidence>
<sequence>MSFAVALEPINGKKEGELSFPTGTVLFNVKALGIGKFTGSLEDGTTGTFPSYCVRFPVTPQKTTIGVAIEPYFSERVGTLSFEEGDLIELENTEIPPNQKWIVGTINKKKGKFPSYTIELESGFLIGKKVFRRSFLRPYLSNENEVEAEIIAKVLTEPQMRVLKELSFIDRIMNKSNCLADLIVKLFDQLHLTKNLISFIVDNETQYAVSKDSIFRGNLFSSTMAASIAKLYGIHFLKRVVEPIILEIQKEGTMKEKFLKKHVTTFLSQILGSDDLFPRTLHWLCYELRSKLEEKYPEEDHLPSVGSFLFTRFVSPSLTSPLAYGLLSDAEPSQSLSDTLLQVAKVLQVLANNTKFGALSNLVQFNDFIDEQRPAFLEFISNISNHTYQSKPMDSIPGDYYEIILETAKLINLNMEHIQSIFETVKQEIQKK</sequence>
<organism evidence="6 7">
    <name type="scientific">Anaeramoeba ignava</name>
    <name type="common">Anaerobic marine amoeba</name>
    <dbReference type="NCBI Taxonomy" id="1746090"/>
    <lineage>
        <taxon>Eukaryota</taxon>
        <taxon>Metamonada</taxon>
        <taxon>Anaeramoebidae</taxon>
        <taxon>Anaeramoeba</taxon>
    </lineage>
</organism>
<protein>
    <submittedName>
        <fullName evidence="6">Ras gtpase-activating protein</fullName>
    </submittedName>
</protein>
<reference evidence="6" key="1">
    <citation type="submission" date="2022-10" db="EMBL/GenBank/DDBJ databases">
        <title>Novel sulphate-reducing endosymbionts in the free-living metamonad Anaeramoeba.</title>
        <authorList>
            <person name="Jerlstrom-Hultqvist J."/>
            <person name="Cepicka I."/>
            <person name="Gallot-Lavallee L."/>
            <person name="Salas-Leiva D."/>
            <person name="Curtis B.A."/>
            <person name="Zahonova K."/>
            <person name="Pipaliya S."/>
            <person name="Dacks J."/>
            <person name="Roger A.J."/>
        </authorList>
    </citation>
    <scope>NUCLEOTIDE SEQUENCE</scope>
    <source>
        <strain evidence="6">BMAN</strain>
    </source>
</reference>
<dbReference type="Gene3D" id="2.30.30.40">
    <property type="entry name" value="SH3 Domains"/>
    <property type="match status" value="1"/>
</dbReference>
<dbReference type="InterPro" id="IPR001452">
    <property type="entry name" value="SH3_domain"/>
</dbReference>
<keyword evidence="7" id="KW-1185">Reference proteome</keyword>
<dbReference type="InterPro" id="IPR039360">
    <property type="entry name" value="Ras_GTPase"/>
</dbReference>
<dbReference type="EMBL" id="JAPDFW010000135">
    <property type="protein sequence ID" value="KAJ5067056.1"/>
    <property type="molecule type" value="Genomic_DNA"/>
</dbReference>
<dbReference type="SMART" id="SM00323">
    <property type="entry name" value="RasGAP"/>
    <property type="match status" value="1"/>
</dbReference>
<keyword evidence="2" id="KW-0343">GTPase activation</keyword>
<evidence type="ECO:0000313" key="7">
    <source>
        <dbReference type="Proteomes" id="UP001149090"/>
    </source>
</evidence>
<feature type="domain" description="SH3" evidence="4">
    <location>
        <begin position="61"/>
        <end position="123"/>
    </location>
</feature>
<dbReference type="InterPro" id="IPR001936">
    <property type="entry name" value="RasGAP_dom"/>
</dbReference>
<dbReference type="CDD" id="cd04519">
    <property type="entry name" value="RasGAP"/>
    <property type="match status" value="1"/>
</dbReference>
<dbReference type="SUPFAM" id="SSF50044">
    <property type="entry name" value="SH3-domain"/>
    <property type="match status" value="2"/>
</dbReference>
<evidence type="ECO:0000259" key="4">
    <source>
        <dbReference type="PROSITE" id="PS50002"/>
    </source>
</evidence>
<name>A0A9Q0L6B3_ANAIG</name>
<gene>
    <name evidence="6" type="ORF">M0811_13318</name>
</gene>